<keyword evidence="3" id="KW-1185">Reference proteome</keyword>
<name>A0A1Q5PL84_9ACTO</name>
<dbReference type="InterPro" id="IPR037171">
    <property type="entry name" value="NagB/RpiA_transferase-like"/>
</dbReference>
<protein>
    <submittedName>
        <fullName evidence="2">Lactate utilization protein B/C</fullName>
    </submittedName>
</protein>
<proteinExistence type="predicted"/>
<gene>
    <name evidence="2" type="ORF">BM477_06950</name>
</gene>
<evidence type="ECO:0000259" key="1">
    <source>
        <dbReference type="Pfam" id="PF02589"/>
    </source>
</evidence>
<dbReference type="Gene3D" id="3.40.50.10420">
    <property type="entry name" value="NagB/RpiA/CoA transferase-like"/>
    <property type="match status" value="1"/>
</dbReference>
<dbReference type="EMBL" id="MPDM01000007">
    <property type="protein sequence ID" value="OKL47396.1"/>
    <property type="molecule type" value="Genomic_DNA"/>
</dbReference>
<feature type="domain" description="LUD" evidence="1">
    <location>
        <begin position="44"/>
        <end position="216"/>
    </location>
</feature>
<dbReference type="Proteomes" id="UP000186465">
    <property type="component" value="Unassembled WGS sequence"/>
</dbReference>
<dbReference type="PANTHER" id="PTHR43682">
    <property type="entry name" value="LACTATE UTILIZATION PROTEIN C"/>
    <property type="match status" value="1"/>
</dbReference>
<dbReference type="RefSeq" id="WP_075361967.1">
    <property type="nucleotide sequence ID" value="NZ_MPDM01000007.1"/>
</dbReference>
<evidence type="ECO:0000313" key="3">
    <source>
        <dbReference type="Proteomes" id="UP000186465"/>
    </source>
</evidence>
<dbReference type="STRING" id="156892.BM477_06950"/>
<reference evidence="3" key="1">
    <citation type="submission" date="2016-11" db="EMBL/GenBank/DDBJ databases">
        <title>Actinomyces gypaetusis sp. nov. isolated from Gypaetus barbatus in Qinghai Tibet Plateau China.</title>
        <authorList>
            <person name="Meng X."/>
        </authorList>
    </citation>
    <scope>NUCLEOTIDE SEQUENCE [LARGE SCALE GENOMIC DNA]</scope>
    <source>
        <strain evidence="3">DSM 15383</strain>
    </source>
</reference>
<dbReference type="PANTHER" id="PTHR43682:SF1">
    <property type="entry name" value="LACTATE UTILIZATION PROTEIN C"/>
    <property type="match status" value="1"/>
</dbReference>
<accession>A0A1Q5PL84</accession>
<dbReference type="Pfam" id="PF02589">
    <property type="entry name" value="LUD_dom"/>
    <property type="match status" value="1"/>
</dbReference>
<dbReference type="AlphaFoldDB" id="A0A1Q5PL84"/>
<dbReference type="OrthoDB" id="9794187at2"/>
<sequence>MSSRQMILSAVKMAIAKSQDGPAPLPPRDYRVEGEYPIGAPEVIAEFVETLEDYNAKVTVVAASKVAEAISEQLHAAGATSVVVPHGLDEQYQKAAAEDGRTVEVDGPNRQLSHLELDQIDAVVTRSRCGISLSGTIVLDGTADQGRRALSLVPDTHVCVVEARTVMPTVPQAVELLGKHPERASTWIAGPSATSDIELIRVDGVHGPRNLYVIIIED</sequence>
<dbReference type="InterPro" id="IPR024185">
    <property type="entry name" value="FTHF_cligase-like_sf"/>
</dbReference>
<organism evidence="2 3">
    <name type="scientific">Boudabousia marimammalium</name>
    <dbReference type="NCBI Taxonomy" id="156892"/>
    <lineage>
        <taxon>Bacteria</taxon>
        <taxon>Bacillati</taxon>
        <taxon>Actinomycetota</taxon>
        <taxon>Actinomycetes</taxon>
        <taxon>Actinomycetales</taxon>
        <taxon>Actinomycetaceae</taxon>
        <taxon>Boudabousia</taxon>
    </lineage>
</organism>
<dbReference type="InterPro" id="IPR003741">
    <property type="entry name" value="LUD_dom"/>
</dbReference>
<evidence type="ECO:0000313" key="2">
    <source>
        <dbReference type="EMBL" id="OKL47396.1"/>
    </source>
</evidence>
<dbReference type="SUPFAM" id="SSF100950">
    <property type="entry name" value="NagB/RpiA/CoA transferase-like"/>
    <property type="match status" value="1"/>
</dbReference>
<comment type="caution">
    <text evidence="2">The sequence shown here is derived from an EMBL/GenBank/DDBJ whole genome shotgun (WGS) entry which is preliminary data.</text>
</comment>